<protein>
    <submittedName>
        <fullName evidence="4">NAD(P)-binding protein</fullName>
    </submittedName>
</protein>
<dbReference type="GeneID" id="37036638"/>
<dbReference type="AlphaFoldDB" id="A0A316VPX7"/>
<gene>
    <name evidence="4" type="ORF">IE81DRAFT_326257</name>
</gene>
<dbReference type="Proteomes" id="UP000245783">
    <property type="component" value="Unassembled WGS sequence"/>
</dbReference>
<dbReference type="OrthoDB" id="9997102at2759"/>
<evidence type="ECO:0000259" key="3">
    <source>
        <dbReference type="Pfam" id="PF05368"/>
    </source>
</evidence>
<dbReference type="SUPFAM" id="SSF51735">
    <property type="entry name" value="NAD(P)-binding Rossmann-fold domains"/>
    <property type="match status" value="1"/>
</dbReference>
<evidence type="ECO:0000313" key="4">
    <source>
        <dbReference type="EMBL" id="PWN39699.1"/>
    </source>
</evidence>
<dbReference type="Gene3D" id="3.90.25.10">
    <property type="entry name" value="UDP-galactose 4-epimerase, domain 1"/>
    <property type="match status" value="1"/>
</dbReference>
<keyword evidence="2" id="KW-0521">NADP</keyword>
<reference evidence="4 5" key="1">
    <citation type="journal article" date="2018" name="Mol. Biol. Evol.">
        <title>Broad Genomic Sampling Reveals a Smut Pathogenic Ancestry of the Fungal Clade Ustilaginomycotina.</title>
        <authorList>
            <person name="Kijpornyongpan T."/>
            <person name="Mondo S.J."/>
            <person name="Barry K."/>
            <person name="Sandor L."/>
            <person name="Lee J."/>
            <person name="Lipzen A."/>
            <person name="Pangilinan J."/>
            <person name="LaButti K."/>
            <person name="Hainaut M."/>
            <person name="Henrissat B."/>
            <person name="Grigoriev I.V."/>
            <person name="Spatafora J.W."/>
            <person name="Aime M.C."/>
        </authorList>
    </citation>
    <scope>NUCLEOTIDE SEQUENCE [LARGE SCALE GENOMIC DNA]</scope>
    <source>
        <strain evidence="4 5">MCA 4658</strain>
    </source>
</reference>
<evidence type="ECO:0000256" key="1">
    <source>
        <dbReference type="ARBA" id="ARBA00006328"/>
    </source>
</evidence>
<keyword evidence="5" id="KW-1185">Reference proteome</keyword>
<dbReference type="InterPro" id="IPR051164">
    <property type="entry name" value="NmrA-like_oxidored"/>
</dbReference>
<dbReference type="PANTHER" id="PTHR42748:SF7">
    <property type="entry name" value="NMRA LIKE REDOX SENSOR 1-RELATED"/>
    <property type="match status" value="1"/>
</dbReference>
<dbReference type="Gene3D" id="3.40.50.720">
    <property type="entry name" value="NAD(P)-binding Rossmann-like Domain"/>
    <property type="match status" value="1"/>
</dbReference>
<dbReference type="InParanoid" id="A0A316VPX7"/>
<dbReference type="RefSeq" id="XP_025366859.1">
    <property type="nucleotide sequence ID" value="XM_025514768.1"/>
</dbReference>
<evidence type="ECO:0000313" key="5">
    <source>
        <dbReference type="Proteomes" id="UP000245783"/>
    </source>
</evidence>
<proteinExistence type="inferred from homology"/>
<dbReference type="EMBL" id="KZ819449">
    <property type="protein sequence ID" value="PWN39699.1"/>
    <property type="molecule type" value="Genomic_DNA"/>
</dbReference>
<dbReference type="GO" id="GO:0005634">
    <property type="term" value="C:nucleus"/>
    <property type="evidence" value="ECO:0007669"/>
    <property type="project" value="TreeGrafter"/>
</dbReference>
<evidence type="ECO:0000256" key="2">
    <source>
        <dbReference type="ARBA" id="ARBA00022857"/>
    </source>
</evidence>
<accession>A0A316VPX7</accession>
<dbReference type="STRING" id="1522189.A0A316VPX7"/>
<dbReference type="Pfam" id="PF05368">
    <property type="entry name" value="NmrA"/>
    <property type="match status" value="1"/>
</dbReference>
<organism evidence="4 5">
    <name type="scientific">Ceraceosorus guamensis</name>
    <dbReference type="NCBI Taxonomy" id="1522189"/>
    <lineage>
        <taxon>Eukaryota</taxon>
        <taxon>Fungi</taxon>
        <taxon>Dikarya</taxon>
        <taxon>Basidiomycota</taxon>
        <taxon>Ustilaginomycotina</taxon>
        <taxon>Exobasidiomycetes</taxon>
        <taxon>Ceraceosorales</taxon>
        <taxon>Ceraceosoraceae</taxon>
        <taxon>Ceraceosorus</taxon>
    </lineage>
</organism>
<dbReference type="PANTHER" id="PTHR42748">
    <property type="entry name" value="NITROGEN METABOLITE REPRESSION PROTEIN NMRA FAMILY MEMBER"/>
    <property type="match status" value="1"/>
</dbReference>
<name>A0A316VPX7_9BASI</name>
<feature type="domain" description="NmrA-like" evidence="3">
    <location>
        <begin position="8"/>
        <end position="288"/>
    </location>
</feature>
<dbReference type="InterPro" id="IPR036291">
    <property type="entry name" value="NAD(P)-bd_dom_sf"/>
</dbReference>
<comment type="similarity">
    <text evidence="1">Belongs to the NmrA-type oxidoreductase family.</text>
</comment>
<sequence length="304" mass="32954">MSSSAAAKRIVVFLSTGKQGTGVVKALSALNSASTDPAFKVLAVTRSASSSKAKAFAKLPGVEILESEYDAAKVFEKALKGGPVYGVFSVQQSFDNPNGGVKGETEQGIQVADEAAKAGVQHLIYSSVDFGGLAKTDIPHFESKRLVEQHIEKLQKASPSLKTTILRPTFFMDNISQDGGFLGKAVLTASINTVKKPLQMIACSDIGFFAALAFQQPEKYAGKSLSLAGDELDMTQLRKQFAEVQEYQIPQTFSLIGWLLANGLKELKTMFAFFNNTGYSVNIAELRALNPNLKTWRDYVKTEY</sequence>
<dbReference type="InterPro" id="IPR008030">
    <property type="entry name" value="NmrA-like"/>
</dbReference>
<dbReference type="CDD" id="cd05251">
    <property type="entry name" value="NmrA_like_SDR_a"/>
    <property type="match status" value="1"/>
</dbReference>